<dbReference type="InterPro" id="IPR016181">
    <property type="entry name" value="Acyl_CoA_acyltransferase"/>
</dbReference>
<accession>A0A644Z3P0</accession>
<dbReference type="Gene3D" id="3.30.360.10">
    <property type="entry name" value="Dihydrodipicolinate Reductase, domain 2"/>
    <property type="match status" value="1"/>
</dbReference>
<dbReference type="InterPro" id="IPR000683">
    <property type="entry name" value="Gfo/Idh/MocA-like_OxRdtase_N"/>
</dbReference>
<dbReference type="InterPro" id="IPR023282">
    <property type="entry name" value="HMG_CoA_Rdtase_N"/>
</dbReference>
<feature type="domain" description="N-acetyltransferase" evidence="2">
    <location>
        <begin position="142"/>
        <end position="289"/>
    </location>
</feature>
<dbReference type="SUPFAM" id="SSF55729">
    <property type="entry name" value="Acyl-CoA N-acyltransferases (Nat)"/>
    <property type="match status" value="1"/>
</dbReference>
<reference evidence="3" key="1">
    <citation type="submission" date="2019-08" db="EMBL/GenBank/DDBJ databases">
        <authorList>
            <person name="Kucharzyk K."/>
            <person name="Murdoch R.W."/>
            <person name="Higgins S."/>
            <person name="Loffler F."/>
        </authorList>
    </citation>
    <scope>NUCLEOTIDE SEQUENCE</scope>
</reference>
<comment type="caution">
    <text evidence="3">The sequence shown here is derived from an EMBL/GenBank/DDBJ whole genome shotgun (WGS) entry which is preliminary data.</text>
</comment>
<evidence type="ECO:0000259" key="2">
    <source>
        <dbReference type="PROSITE" id="PS51186"/>
    </source>
</evidence>
<dbReference type="InterPro" id="IPR050463">
    <property type="entry name" value="Gfo/Idh/MocA_oxidrdct_glycsds"/>
</dbReference>
<dbReference type="CDD" id="cd04301">
    <property type="entry name" value="NAT_SF"/>
    <property type="match status" value="1"/>
</dbReference>
<dbReference type="Gene3D" id="1.10.3270.10">
    <property type="entry name" value="HMGR, N-terminal domain"/>
    <property type="match status" value="1"/>
</dbReference>
<dbReference type="SUPFAM" id="SSF51735">
    <property type="entry name" value="NAD(P)-binding Rossmann-fold domains"/>
    <property type="match status" value="1"/>
</dbReference>
<dbReference type="Gene3D" id="3.40.630.30">
    <property type="match status" value="1"/>
</dbReference>
<proteinExistence type="predicted"/>
<dbReference type="PROSITE" id="PS51186">
    <property type="entry name" value="GNAT"/>
    <property type="match status" value="1"/>
</dbReference>
<dbReference type="EMBL" id="VSSQ01007116">
    <property type="protein sequence ID" value="MPM34898.1"/>
    <property type="molecule type" value="Genomic_DNA"/>
</dbReference>
<dbReference type="GO" id="GO:0000166">
    <property type="term" value="F:nucleotide binding"/>
    <property type="evidence" value="ECO:0007669"/>
    <property type="project" value="InterPro"/>
</dbReference>
<evidence type="ECO:0000313" key="3">
    <source>
        <dbReference type="EMBL" id="MPM34898.1"/>
    </source>
</evidence>
<dbReference type="Pfam" id="PF01408">
    <property type="entry name" value="GFO_IDH_MocA"/>
    <property type="match status" value="1"/>
</dbReference>
<dbReference type="Pfam" id="PF00583">
    <property type="entry name" value="Acetyltransf_1"/>
    <property type="match status" value="1"/>
</dbReference>
<keyword evidence="1" id="KW-0560">Oxidoreductase</keyword>
<evidence type="ECO:0000256" key="1">
    <source>
        <dbReference type="ARBA" id="ARBA00023002"/>
    </source>
</evidence>
<dbReference type="GO" id="GO:0016747">
    <property type="term" value="F:acyltransferase activity, transferring groups other than amino-acyl groups"/>
    <property type="evidence" value="ECO:0007669"/>
    <property type="project" value="InterPro"/>
</dbReference>
<dbReference type="GO" id="GO:0004420">
    <property type="term" value="F:hydroxymethylglutaryl-CoA reductase (NADPH) activity"/>
    <property type="evidence" value="ECO:0007669"/>
    <property type="project" value="InterPro"/>
</dbReference>
<name>A0A644Z3P0_9ZZZZ</name>
<sequence>MCKQVLESGKHVYVEKPLSLTVAQASELVDLAAKKNLMLGGAPDTFLGAGIQTCRKLIDDGWIGKPIGASAFMMNHGHESWHPDPEFYYKNGGGPLFDMGPYYITALVNLLGPVDSVSGYAQKSFETRTITSEPKKGQVILLQIRTFLPQDKEEILALVTNFYNSPAFLHRIPVQNFADAFDEMVADRGLYRGLAVLDETGLCGYGQLTFSMSTEAGGMVVWVEELYLAPACRGKGYGGKVLQFIKKEYAGRAARIRLEVTAANPRARALYEREGFTLLNYTQMVLEDF</sequence>
<dbReference type="InterPro" id="IPR000182">
    <property type="entry name" value="GNAT_dom"/>
</dbReference>
<dbReference type="AlphaFoldDB" id="A0A644Z3P0"/>
<gene>
    <name evidence="3" type="ORF">SDC9_81488</name>
</gene>
<dbReference type="PANTHER" id="PTHR43818">
    <property type="entry name" value="BCDNA.GH03377"/>
    <property type="match status" value="1"/>
</dbReference>
<dbReference type="Pfam" id="PF22725">
    <property type="entry name" value="GFO_IDH_MocA_C3"/>
    <property type="match status" value="1"/>
</dbReference>
<protein>
    <recommendedName>
        <fullName evidence="2">N-acetyltransferase domain-containing protein</fullName>
    </recommendedName>
</protein>
<dbReference type="InterPro" id="IPR036291">
    <property type="entry name" value="NAD(P)-bd_dom_sf"/>
</dbReference>
<dbReference type="InterPro" id="IPR055170">
    <property type="entry name" value="GFO_IDH_MocA-like_dom"/>
</dbReference>
<dbReference type="PANTHER" id="PTHR43818:SF11">
    <property type="entry name" value="BCDNA.GH03377"/>
    <property type="match status" value="1"/>
</dbReference>
<organism evidence="3">
    <name type="scientific">bioreactor metagenome</name>
    <dbReference type="NCBI Taxonomy" id="1076179"/>
    <lineage>
        <taxon>unclassified sequences</taxon>
        <taxon>metagenomes</taxon>
        <taxon>ecological metagenomes</taxon>
    </lineage>
</organism>